<evidence type="ECO:0000259" key="2">
    <source>
        <dbReference type="Pfam" id="PF00248"/>
    </source>
</evidence>
<dbReference type="Proteomes" id="UP001595851">
    <property type="component" value="Unassembled WGS sequence"/>
</dbReference>
<organism evidence="3 4">
    <name type="scientific">Nonomuraea purpurea</name>
    <dbReference type="NCBI Taxonomy" id="1849276"/>
    <lineage>
        <taxon>Bacteria</taxon>
        <taxon>Bacillati</taxon>
        <taxon>Actinomycetota</taxon>
        <taxon>Actinomycetes</taxon>
        <taxon>Streptosporangiales</taxon>
        <taxon>Streptosporangiaceae</taxon>
        <taxon>Nonomuraea</taxon>
    </lineage>
</organism>
<dbReference type="PANTHER" id="PTHR43625">
    <property type="entry name" value="AFLATOXIN B1 ALDEHYDE REDUCTASE"/>
    <property type="match status" value="1"/>
</dbReference>
<dbReference type="InterPro" id="IPR023210">
    <property type="entry name" value="NADP_OxRdtase_dom"/>
</dbReference>
<proteinExistence type="predicted"/>
<dbReference type="Gene3D" id="3.20.20.100">
    <property type="entry name" value="NADP-dependent oxidoreductase domain"/>
    <property type="match status" value="1"/>
</dbReference>
<gene>
    <name evidence="3" type="ORF">ACFOY2_39975</name>
</gene>
<comment type="caution">
    <text evidence="3">The sequence shown here is derived from an EMBL/GenBank/DDBJ whole genome shotgun (WGS) entry which is preliminary data.</text>
</comment>
<protein>
    <submittedName>
        <fullName evidence="3">Aldo/keto reductase</fullName>
    </submittedName>
</protein>
<accession>A0ABV8GHN5</accession>
<dbReference type="SUPFAM" id="SSF51430">
    <property type="entry name" value="NAD(P)-linked oxidoreductase"/>
    <property type="match status" value="1"/>
</dbReference>
<dbReference type="InterPro" id="IPR050791">
    <property type="entry name" value="Aldo-Keto_reductase"/>
</dbReference>
<dbReference type="EMBL" id="JBHSBI010000027">
    <property type="protein sequence ID" value="MFC4013461.1"/>
    <property type="molecule type" value="Genomic_DNA"/>
</dbReference>
<dbReference type="PANTHER" id="PTHR43625:SF40">
    <property type="entry name" value="ALDO-KETO REDUCTASE YAKC [NADP(+)]"/>
    <property type="match status" value="1"/>
</dbReference>
<name>A0ABV8GHN5_9ACTN</name>
<keyword evidence="1" id="KW-0560">Oxidoreductase</keyword>
<sequence>MMRMVHLGGGLDVSALGLGCMGLSEFLGPTDRNESLDTLRKAADLGMTFLDTSDYYGIDKGERMAPPPVLD</sequence>
<evidence type="ECO:0000313" key="4">
    <source>
        <dbReference type="Proteomes" id="UP001595851"/>
    </source>
</evidence>
<dbReference type="Pfam" id="PF00248">
    <property type="entry name" value="Aldo_ket_red"/>
    <property type="match status" value="1"/>
</dbReference>
<evidence type="ECO:0000256" key="1">
    <source>
        <dbReference type="ARBA" id="ARBA00023002"/>
    </source>
</evidence>
<feature type="domain" description="NADP-dependent oxidoreductase" evidence="2">
    <location>
        <begin position="16"/>
        <end position="63"/>
    </location>
</feature>
<dbReference type="InterPro" id="IPR036812">
    <property type="entry name" value="NAD(P)_OxRdtase_dom_sf"/>
</dbReference>
<reference evidence="4" key="1">
    <citation type="journal article" date="2019" name="Int. J. Syst. Evol. Microbiol.">
        <title>The Global Catalogue of Microorganisms (GCM) 10K type strain sequencing project: providing services to taxonomists for standard genome sequencing and annotation.</title>
        <authorList>
            <consortium name="The Broad Institute Genomics Platform"/>
            <consortium name="The Broad Institute Genome Sequencing Center for Infectious Disease"/>
            <person name="Wu L."/>
            <person name="Ma J."/>
        </authorList>
    </citation>
    <scope>NUCLEOTIDE SEQUENCE [LARGE SCALE GENOMIC DNA]</scope>
    <source>
        <strain evidence="4">TBRC 1276</strain>
    </source>
</reference>
<evidence type="ECO:0000313" key="3">
    <source>
        <dbReference type="EMBL" id="MFC4013461.1"/>
    </source>
</evidence>
<dbReference type="RefSeq" id="WP_379533318.1">
    <property type="nucleotide sequence ID" value="NZ_JBHSBI010000027.1"/>
</dbReference>
<keyword evidence="4" id="KW-1185">Reference proteome</keyword>